<dbReference type="AlphaFoldDB" id="A0A507QXL3"/>
<comment type="caution">
    <text evidence="4">The sequence shown here is derived from an EMBL/GenBank/DDBJ whole genome shotgun (WGS) entry which is preliminary data.</text>
</comment>
<feature type="compositionally biased region" description="Low complexity" evidence="2">
    <location>
        <begin position="260"/>
        <end position="274"/>
    </location>
</feature>
<feature type="compositionally biased region" description="Low complexity" evidence="2">
    <location>
        <begin position="449"/>
        <end position="481"/>
    </location>
</feature>
<dbReference type="InterPro" id="IPR009060">
    <property type="entry name" value="UBA-like_sf"/>
</dbReference>
<name>A0A507QXL3_MONPU</name>
<keyword evidence="1" id="KW-0863">Zinc-finger</keyword>
<dbReference type="InterPro" id="IPR037278">
    <property type="entry name" value="ARFGAP/RecO"/>
</dbReference>
<feature type="region of interest" description="Disordered" evidence="2">
    <location>
        <begin position="249"/>
        <end position="303"/>
    </location>
</feature>
<dbReference type="Pfam" id="PF01412">
    <property type="entry name" value="ArfGap"/>
    <property type="match status" value="1"/>
</dbReference>
<gene>
    <name evidence="4" type="ORF">MPDQ_005938</name>
</gene>
<dbReference type="FunFam" id="1.10.220.150:FF:000026">
    <property type="entry name" value="GTPase activating protein for Arf, putative"/>
    <property type="match status" value="1"/>
</dbReference>
<feature type="region of interest" description="Disordered" evidence="2">
    <location>
        <begin position="612"/>
        <end position="657"/>
    </location>
</feature>
<dbReference type="InterPro" id="IPR038508">
    <property type="entry name" value="ArfGAP_dom_sf"/>
</dbReference>
<dbReference type="EMBL" id="VIFY01000046">
    <property type="protein sequence ID" value="TQB73353.1"/>
    <property type="molecule type" value="Genomic_DNA"/>
</dbReference>
<evidence type="ECO:0000313" key="4">
    <source>
        <dbReference type="EMBL" id="TQB73353.1"/>
    </source>
</evidence>
<proteinExistence type="predicted"/>
<keyword evidence="1" id="KW-0479">Metal-binding</keyword>
<dbReference type="CDD" id="cd08204">
    <property type="entry name" value="ArfGap"/>
    <property type="match status" value="1"/>
</dbReference>
<feature type="compositionally biased region" description="Polar residues" evidence="2">
    <location>
        <begin position="200"/>
        <end position="214"/>
    </location>
</feature>
<dbReference type="PROSITE" id="PS50115">
    <property type="entry name" value="ARFGAP"/>
    <property type="match status" value="1"/>
</dbReference>
<keyword evidence="5" id="KW-1185">Reference proteome</keyword>
<dbReference type="GO" id="GO:0005096">
    <property type="term" value="F:GTPase activator activity"/>
    <property type="evidence" value="ECO:0007669"/>
    <property type="project" value="InterPro"/>
</dbReference>
<dbReference type="InterPro" id="IPR001164">
    <property type="entry name" value="ArfGAP_dom"/>
</dbReference>
<evidence type="ECO:0000313" key="5">
    <source>
        <dbReference type="Proteomes" id="UP000319663"/>
    </source>
</evidence>
<reference evidence="4 5" key="1">
    <citation type="submission" date="2019-06" db="EMBL/GenBank/DDBJ databases">
        <title>Wine fermentation using esterase from Monascus purpureus.</title>
        <authorList>
            <person name="Geng C."/>
            <person name="Zhang Y."/>
        </authorList>
    </citation>
    <scope>NUCLEOTIDE SEQUENCE [LARGE SCALE GENOMIC DNA]</scope>
    <source>
        <strain evidence="4">HQ1</strain>
    </source>
</reference>
<evidence type="ECO:0000256" key="1">
    <source>
        <dbReference type="PROSITE-ProRule" id="PRU00288"/>
    </source>
</evidence>
<feature type="region of interest" description="Disordered" evidence="2">
    <location>
        <begin position="383"/>
        <end position="501"/>
    </location>
</feature>
<dbReference type="SUPFAM" id="SSF57863">
    <property type="entry name" value="ArfGap/RecO-like zinc finger"/>
    <property type="match status" value="1"/>
</dbReference>
<dbReference type="OrthoDB" id="10266696at2759"/>
<dbReference type="GO" id="GO:0008270">
    <property type="term" value="F:zinc ion binding"/>
    <property type="evidence" value="ECO:0007669"/>
    <property type="project" value="UniProtKB-KW"/>
</dbReference>
<dbReference type="GO" id="GO:0005737">
    <property type="term" value="C:cytoplasm"/>
    <property type="evidence" value="ECO:0007669"/>
    <property type="project" value="TreeGrafter"/>
</dbReference>
<feature type="compositionally biased region" description="Basic and acidic residues" evidence="2">
    <location>
        <begin position="122"/>
        <end position="132"/>
    </location>
</feature>
<dbReference type="SUPFAM" id="SSF46934">
    <property type="entry name" value="UBA-like"/>
    <property type="match status" value="1"/>
</dbReference>
<feature type="compositionally biased region" description="Pro residues" evidence="2">
    <location>
        <begin position="181"/>
        <end position="191"/>
    </location>
</feature>
<dbReference type="PRINTS" id="PR00405">
    <property type="entry name" value="REVINTRACTNG"/>
</dbReference>
<dbReference type="STRING" id="5098.A0A507QXL3"/>
<feature type="compositionally biased region" description="Polar residues" evidence="2">
    <location>
        <begin position="283"/>
        <end position="301"/>
    </location>
</feature>
<accession>A0A507QXL3</accession>
<dbReference type="SMART" id="SM00105">
    <property type="entry name" value="ArfGap"/>
    <property type="match status" value="1"/>
</dbReference>
<dbReference type="PANTHER" id="PTHR45705:SF7">
    <property type="entry name" value="ACTIVATING PROTEIN FOR ARF, PUTATIVE (AFU_ORTHOLOGUE AFUA_4G09120)-RELATED"/>
    <property type="match status" value="1"/>
</dbReference>
<evidence type="ECO:0000259" key="3">
    <source>
        <dbReference type="PROSITE" id="PS50115"/>
    </source>
</evidence>
<dbReference type="Proteomes" id="UP000319663">
    <property type="component" value="Unassembled WGS sequence"/>
</dbReference>
<sequence>MAPGISKRQQLRNEKTLQDLIRSVPGNDRCADCGAVNPGWASWNLGVFLCMRCASLHRKLGTHISKVKSLTMDSWSTEQVDNMRSHGNNIMNKLYNPKNVKPPIPIDIDEADSCMERFIRQKYQDRSLDGKPRPVSRHNTGRTRSPSPESSPPPLPAKAGKFFGFGLRTSKSSSHLRRPSPSSPPPPMPPRPSRRDSDSYVTSGASVQSGQSFESKMNYLRDMGFQNERRNATVLQSLNGNLSKSIETLQRVGEGPPRPRTQTGTSSQSGSNNPFDALDQKRPAQSATKSYNPFDAPSTQPAAAPSLEASFQNLQVSQPLFPHSTGGYPTRQMPISQTFVQQPLTPPVTATLYQQQSLYTTSQPANNNIYSNPYFQMASQPQTTMANNPYSSQTQSPAQSNPFFSQVSAPTGSSQPSLQSQPTGHVPGIPASQQLRHANTMPAFPPASSPLAQPSPFQQNQQNQQNQQAQQPTQNPYNPYQSINASPSIQNGGYSGQFQFQPQSNFASQPLLAQPTGRMDKNSILSLYNLSPPPPPIPEQPQQQVPSTVTSAPSMANAYVPTSQPQPVPQRSVSFPIVSDNSSRNPFMMPQQPGLGQQQAQAYTQPVAQSNYATGAPQSMNGNFMRSHMSQPSVDINGLQSGRHSPDAFASLSARYA</sequence>
<feature type="compositionally biased region" description="Polar residues" evidence="2">
    <location>
        <begin position="383"/>
        <end position="423"/>
    </location>
</feature>
<feature type="region of interest" description="Disordered" evidence="2">
    <location>
        <begin position="525"/>
        <end position="547"/>
    </location>
</feature>
<feature type="domain" description="Arf-GAP" evidence="3">
    <location>
        <begin position="15"/>
        <end position="126"/>
    </location>
</feature>
<dbReference type="InterPro" id="IPR051718">
    <property type="entry name" value="ARF_GTPase-activating"/>
</dbReference>
<feature type="region of interest" description="Disordered" evidence="2">
    <location>
        <begin position="122"/>
        <end position="214"/>
    </location>
</feature>
<dbReference type="Gene3D" id="1.10.8.10">
    <property type="entry name" value="DNA helicase RuvA subunit, C-terminal domain"/>
    <property type="match status" value="1"/>
</dbReference>
<keyword evidence="1" id="KW-0862">Zinc</keyword>
<organism evidence="4 5">
    <name type="scientific">Monascus purpureus</name>
    <name type="common">Red mold</name>
    <name type="synonym">Monascus anka</name>
    <dbReference type="NCBI Taxonomy" id="5098"/>
    <lineage>
        <taxon>Eukaryota</taxon>
        <taxon>Fungi</taxon>
        <taxon>Dikarya</taxon>
        <taxon>Ascomycota</taxon>
        <taxon>Pezizomycotina</taxon>
        <taxon>Eurotiomycetes</taxon>
        <taxon>Eurotiomycetidae</taxon>
        <taxon>Eurotiales</taxon>
        <taxon>Aspergillaceae</taxon>
        <taxon>Monascus</taxon>
    </lineage>
</organism>
<dbReference type="Gene3D" id="1.10.220.150">
    <property type="entry name" value="Arf GTPase activating protein"/>
    <property type="match status" value="1"/>
</dbReference>
<feature type="compositionally biased region" description="Polar residues" evidence="2">
    <location>
        <begin position="482"/>
        <end position="501"/>
    </location>
</feature>
<feature type="compositionally biased region" description="Polar residues" evidence="2">
    <location>
        <begin position="612"/>
        <end position="643"/>
    </location>
</feature>
<protein>
    <recommendedName>
        <fullName evidence="3">Arf-GAP domain-containing protein</fullName>
    </recommendedName>
</protein>
<dbReference type="PANTHER" id="PTHR45705">
    <property type="entry name" value="FI20236P1"/>
    <property type="match status" value="1"/>
</dbReference>
<evidence type="ECO:0000256" key="2">
    <source>
        <dbReference type="SAM" id="MobiDB-lite"/>
    </source>
</evidence>